<reference evidence="4" key="1">
    <citation type="journal article" date="2017" name="bioRxiv">
        <title>Comparative analysis of the genomes of Stylophora pistillata and Acropora digitifera provides evidence for extensive differences between species of corals.</title>
        <authorList>
            <person name="Voolstra C.R."/>
            <person name="Li Y."/>
            <person name="Liew Y.J."/>
            <person name="Baumgarten S."/>
            <person name="Zoccola D."/>
            <person name="Flot J.-F."/>
            <person name="Tambutte S."/>
            <person name="Allemand D."/>
            <person name="Aranda M."/>
        </authorList>
    </citation>
    <scope>NUCLEOTIDE SEQUENCE [LARGE SCALE GENOMIC DNA]</scope>
</reference>
<protein>
    <recommendedName>
        <fullName evidence="2">DUF6589 domain-containing protein</fullName>
    </recommendedName>
</protein>
<feature type="domain" description="DUF6589" evidence="2">
    <location>
        <begin position="186"/>
        <end position="337"/>
    </location>
</feature>
<evidence type="ECO:0000313" key="4">
    <source>
        <dbReference type="Proteomes" id="UP000225706"/>
    </source>
</evidence>
<dbReference type="EMBL" id="LSMT01000664">
    <property type="protein sequence ID" value="PFX15291.1"/>
    <property type="molecule type" value="Genomic_DNA"/>
</dbReference>
<feature type="compositionally biased region" description="Low complexity" evidence="1">
    <location>
        <begin position="39"/>
        <end position="52"/>
    </location>
</feature>
<dbReference type="InterPro" id="IPR046496">
    <property type="entry name" value="DUF6589"/>
</dbReference>
<name>A0A2B4RCB2_STYPI</name>
<dbReference type="AlphaFoldDB" id="A0A2B4RCB2"/>
<dbReference type="Proteomes" id="UP000225706">
    <property type="component" value="Unassembled WGS sequence"/>
</dbReference>
<evidence type="ECO:0000313" key="3">
    <source>
        <dbReference type="EMBL" id="PFX15291.1"/>
    </source>
</evidence>
<organism evidence="3 4">
    <name type="scientific">Stylophora pistillata</name>
    <name type="common">Smooth cauliflower coral</name>
    <dbReference type="NCBI Taxonomy" id="50429"/>
    <lineage>
        <taxon>Eukaryota</taxon>
        <taxon>Metazoa</taxon>
        <taxon>Cnidaria</taxon>
        <taxon>Anthozoa</taxon>
        <taxon>Hexacorallia</taxon>
        <taxon>Scleractinia</taxon>
        <taxon>Astrocoeniina</taxon>
        <taxon>Pocilloporidae</taxon>
        <taxon>Stylophora</taxon>
    </lineage>
</organism>
<dbReference type="Pfam" id="PF20231">
    <property type="entry name" value="DUF6589"/>
    <property type="match status" value="1"/>
</dbReference>
<gene>
    <name evidence="3" type="ORF">AWC38_SpisGene20494</name>
</gene>
<keyword evidence="4" id="KW-1185">Reference proteome</keyword>
<feature type="region of interest" description="Disordered" evidence="1">
    <location>
        <begin position="34"/>
        <end position="56"/>
    </location>
</feature>
<dbReference type="OrthoDB" id="5958381at2759"/>
<evidence type="ECO:0000256" key="1">
    <source>
        <dbReference type="SAM" id="MobiDB-lite"/>
    </source>
</evidence>
<comment type="caution">
    <text evidence="3">The sequence shown here is derived from an EMBL/GenBank/DDBJ whole genome shotgun (WGS) entry which is preliminary data.</text>
</comment>
<evidence type="ECO:0000259" key="2">
    <source>
        <dbReference type="Pfam" id="PF20231"/>
    </source>
</evidence>
<proteinExistence type="predicted"/>
<accession>A0A2B4RCB2</accession>
<sequence>MCMSRESTNRKIKEAAKYYQKKFKSWRASIEMARNTPTSESSISSQNQQQGSAVSQTHITIPYEKRVTMNGPRDQVYFSVDPSSALSVSEYTDSCSDSSEISLSEAEEGETVMMENLEITSDSSSDLPIDYGLNGDNLDWQRRPSIYSSHMGTESIHWFNVLCYKNRVSCWDLDDSKPIRPVLDLPNSSFLPSLEEHSNLRADYIILVLRILVKHCNYFKQFSRLVPGHIPHQFSKEMRKETHVMHLGLLEKNENKSHEMFEILQHCNMEYVPKTKETNTDNHYKILHKVAFGGDHLTVERGISATAAVSDSDTPFERLEGLILKHEDFHCEMNVLQVGFYCSNLFQLYY</sequence>